<dbReference type="Pfam" id="PF13853">
    <property type="entry name" value="7tm_4"/>
    <property type="match status" value="1"/>
</dbReference>
<gene>
    <name evidence="14" type="primary">LOC100485695</name>
</gene>
<evidence type="ECO:0000256" key="5">
    <source>
        <dbReference type="ARBA" id="ARBA00022725"/>
    </source>
</evidence>
<evidence type="ECO:0000256" key="8">
    <source>
        <dbReference type="ARBA" id="ARBA00023136"/>
    </source>
</evidence>
<evidence type="ECO:0000256" key="2">
    <source>
        <dbReference type="ARBA" id="ARBA00022475"/>
    </source>
</evidence>
<feature type="transmembrane region" description="Helical" evidence="12">
    <location>
        <begin position="25"/>
        <end position="48"/>
    </location>
</feature>
<comment type="subcellular location">
    <subcellularLocation>
        <location evidence="1 12">Cell membrane</location>
        <topology evidence="1 12">Multi-pass membrane protein</topology>
    </subcellularLocation>
</comment>
<reference evidence="14" key="2">
    <citation type="submission" date="2011-07" db="UniProtKB">
        <authorList>
            <consortium name="Ensembl"/>
        </authorList>
    </citation>
    <scope>IDENTIFICATION</scope>
</reference>
<dbReference type="PRINTS" id="PR00245">
    <property type="entry name" value="OLFACTORYR"/>
</dbReference>
<evidence type="ECO:0000256" key="9">
    <source>
        <dbReference type="ARBA" id="ARBA00023170"/>
    </source>
</evidence>
<dbReference type="PROSITE" id="PS00237">
    <property type="entry name" value="G_PROTEIN_RECEP_F1_1"/>
    <property type="match status" value="1"/>
</dbReference>
<feature type="transmembrane region" description="Helical" evidence="12">
    <location>
        <begin position="140"/>
        <end position="158"/>
    </location>
</feature>
<dbReference type="GeneTree" id="ENSGT01140000282524"/>
<evidence type="ECO:0000256" key="6">
    <source>
        <dbReference type="ARBA" id="ARBA00022989"/>
    </source>
</evidence>
<dbReference type="FunFam" id="1.20.1070.10:FF:000015">
    <property type="entry name" value="Olfactory receptor"/>
    <property type="match status" value="1"/>
</dbReference>
<keyword evidence="5 12" id="KW-0552">Olfaction</keyword>
<dbReference type="eggNOG" id="ENOG502QVH7">
    <property type="taxonomic scope" value="Eukaryota"/>
</dbReference>
<feature type="domain" description="G-protein coupled receptors family 1 profile" evidence="13">
    <location>
        <begin position="41"/>
        <end position="290"/>
    </location>
</feature>
<keyword evidence="7 11" id="KW-0297">G-protein coupled receptor</keyword>
<dbReference type="Gene3D" id="1.20.1070.10">
    <property type="entry name" value="Rhodopsin 7-helix transmembrane proteins"/>
    <property type="match status" value="1"/>
</dbReference>
<protein>
    <recommendedName>
        <fullName evidence="12">Olfactory receptor</fullName>
    </recommendedName>
</protein>
<keyword evidence="6 12" id="KW-1133">Transmembrane helix</keyword>
<dbReference type="InterPro" id="IPR000725">
    <property type="entry name" value="Olfact_rcpt"/>
</dbReference>
<comment type="similarity">
    <text evidence="11">Belongs to the G-protein coupled receptor 1 family.</text>
</comment>
<evidence type="ECO:0000256" key="12">
    <source>
        <dbReference type="RuleBase" id="RU363047"/>
    </source>
</evidence>
<evidence type="ECO:0000256" key="1">
    <source>
        <dbReference type="ARBA" id="ARBA00004651"/>
    </source>
</evidence>
<dbReference type="ExpressionAtlas" id="F7AE52">
    <property type="expression patterns" value="baseline"/>
</dbReference>
<evidence type="ECO:0000256" key="7">
    <source>
        <dbReference type="ARBA" id="ARBA00023040"/>
    </source>
</evidence>
<sequence>MEEGNATQVEIFILLGFSHVPQLRLFLIPTFTLMYACTILGNSLIILLIREDHRLHTPMYFFLANLSTMDLLFTAVTVPKMIGDLISREGMISFRSCIAQLFLIIATGASESPLLSIMAVDRYVAICDPLHYKTIMSYKLCFRLASLSWVLGSLYSLINTIPTTKIYFCGPNEINHLFCDIIPLLQLACSDIALNVAFVYISFFFNGICNFFVILSSYVTIITAIMRIKSQEGRRKAFSTCASHLLVVIVYYTTLTGTYLQPMSSYSGSKDKTAAVIYTVVTPVLNPIIYSLRNNDVKKAVKYFFVKGV</sequence>
<feature type="transmembrane region" description="Helical" evidence="12">
    <location>
        <begin position="275"/>
        <end position="292"/>
    </location>
</feature>
<evidence type="ECO:0000313" key="14">
    <source>
        <dbReference type="Ensembl" id="ENSXETP00000001945"/>
    </source>
</evidence>
<keyword evidence="10 11" id="KW-0807">Transducer</keyword>
<evidence type="ECO:0000256" key="3">
    <source>
        <dbReference type="ARBA" id="ARBA00022606"/>
    </source>
</evidence>
<dbReference type="InterPro" id="IPR000276">
    <property type="entry name" value="GPCR_Rhodpsn"/>
</dbReference>
<feature type="transmembrane region" description="Helical" evidence="12">
    <location>
        <begin position="197"/>
        <end position="225"/>
    </location>
</feature>
<reference evidence="14" key="1">
    <citation type="journal article" date="2010" name="Science">
        <title>The genome of the Western clawed frog Xenopus tropicalis.</title>
        <authorList>
            <person name="Hellsten U."/>
            <person name="Harland R.M."/>
            <person name="Gilchrist M.J."/>
            <person name="Hendrix D."/>
            <person name="Jurka J."/>
            <person name="Kapitonov V."/>
            <person name="Ovcharenko I."/>
            <person name="Putnam N.H."/>
            <person name="Shu S."/>
            <person name="Taher L."/>
            <person name="Blitz I.L."/>
            <person name="Blumberg B."/>
            <person name="Dichmann D.S."/>
            <person name="Dubchak I."/>
            <person name="Amaya E."/>
            <person name="Detter J.C."/>
            <person name="Fletcher R."/>
            <person name="Gerhard D.S."/>
            <person name="Goodstein D."/>
            <person name="Graves T."/>
            <person name="Grigoriev I.V."/>
            <person name="Grimwood J."/>
            <person name="Kawashima T."/>
            <person name="Lindquist E."/>
            <person name="Lucas S.M."/>
            <person name="Mead P.E."/>
            <person name="Mitros T."/>
            <person name="Ogino H."/>
            <person name="Ohta Y."/>
            <person name="Poliakov A.V."/>
            <person name="Pollet N."/>
            <person name="Robert J."/>
            <person name="Salamov A."/>
            <person name="Sater A.K."/>
            <person name="Schmutz J."/>
            <person name="Terry A."/>
            <person name="Vize P.D."/>
            <person name="Warren W.C."/>
            <person name="Wells D."/>
            <person name="Wills A."/>
            <person name="Wilson R.K."/>
            <person name="Zimmerman L.B."/>
            <person name="Zorn A.M."/>
            <person name="Grainger R."/>
            <person name="Grammer T."/>
            <person name="Khokha M.K."/>
            <person name="Richardson P.M."/>
            <person name="Rokhsar D.S."/>
        </authorList>
    </citation>
    <scope>NUCLEOTIDE SEQUENCE [LARGE SCALE GENOMIC DNA]</scope>
    <source>
        <strain evidence="14">Nigerian</strain>
    </source>
</reference>
<accession>F7AE52</accession>
<evidence type="ECO:0000256" key="10">
    <source>
        <dbReference type="ARBA" id="ARBA00023224"/>
    </source>
</evidence>
<dbReference type="GO" id="GO:0004984">
    <property type="term" value="F:olfactory receptor activity"/>
    <property type="evidence" value="ECO:0007669"/>
    <property type="project" value="InterPro"/>
</dbReference>
<dbReference type="InParanoid" id="F7AE52"/>
<feature type="transmembrane region" description="Helical" evidence="12">
    <location>
        <begin position="98"/>
        <end position="120"/>
    </location>
</feature>
<keyword evidence="8 12" id="KW-0472">Membrane</keyword>
<keyword evidence="3 12" id="KW-0716">Sensory transduction</keyword>
<dbReference type="Ensembl" id="ENSXETT00000001945">
    <property type="protein sequence ID" value="ENSXETP00000001945"/>
    <property type="gene ID" value="ENSXETG00000000890"/>
</dbReference>
<dbReference type="PROSITE" id="PS50262">
    <property type="entry name" value="G_PROTEIN_RECEP_F1_2"/>
    <property type="match status" value="1"/>
</dbReference>
<dbReference type="PANTHER" id="PTHR26453">
    <property type="entry name" value="OLFACTORY RECEPTOR"/>
    <property type="match status" value="1"/>
</dbReference>
<keyword evidence="9 11" id="KW-0675">Receptor</keyword>
<dbReference type="PRINTS" id="PR00237">
    <property type="entry name" value="GPCRRHODOPSN"/>
</dbReference>
<proteinExistence type="inferred from homology"/>
<dbReference type="SMART" id="SM01381">
    <property type="entry name" value="7TM_GPCR_Srsx"/>
    <property type="match status" value="1"/>
</dbReference>
<evidence type="ECO:0000256" key="4">
    <source>
        <dbReference type="ARBA" id="ARBA00022692"/>
    </source>
</evidence>
<dbReference type="GO" id="GO:0005886">
    <property type="term" value="C:plasma membrane"/>
    <property type="evidence" value="ECO:0007669"/>
    <property type="project" value="UniProtKB-SubCell"/>
</dbReference>
<dbReference type="InterPro" id="IPR017452">
    <property type="entry name" value="GPCR_Rhodpsn_7TM"/>
</dbReference>
<dbReference type="GO" id="GO:0004930">
    <property type="term" value="F:G protein-coupled receptor activity"/>
    <property type="evidence" value="ECO:0007669"/>
    <property type="project" value="UniProtKB-KW"/>
</dbReference>
<dbReference type="CDD" id="cd13954">
    <property type="entry name" value="7tmA_OR"/>
    <property type="match status" value="1"/>
</dbReference>
<evidence type="ECO:0000259" key="13">
    <source>
        <dbReference type="PROSITE" id="PS50262"/>
    </source>
</evidence>
<keyword evidence="4 11" id="KW-0812">Transmembrane</keyword>
<evidence type="ECO:0000256" key="11">
    <source>
        <dbReference type="RuleBase" id="RU000688"/>
    </source>
</evidence>
<dbReference type="SUPFAM" id="SSF81321">
    <property type="entry name" value="Family A G protein-coupled receptor-like"/>
    <property type="match status" value="1"/>
</dbReference>
<name>F7AE52_XENTR</name>
<dbReference type="HOGENOM" id="CLU_012526_1_0_1"/>
<organism evidence="14">
    <name type="scientific">Xenopus tropicalis</name>
    <name type="common">Western clawed frog</name>
    <name type="synonym">Silurana tropicalis</name>
    <dbReference type="NCBI Taxonomy" id="8364"/>
    <lineage>
        <taxon>Eukaryota</taxon>
        <taxon>Metazoa</taxon>
        <taxon>Chordata</taxon>
        <taxon>Craniata</taxon>
        <taxon>Vertebrata</taxon>
        <taxon>Euteleostomi</taxon>
        <taxon>Amphibia</taxon>
        <taxon>Batrachia</taxon>
        <taxon>Anura</taxon>
        <taxon>Pipoidea</taxon>
        <taxon>Pipidae</taxon>
        <taxon>Xenopodinae</taxon>
        <taxon>Xenopus</taxon>
        <taxon>Silurana</taxon>
    </lineage>
</organism>
<keyword evidence="2 12" id="KW-1003">Cell membrane</keyword>
<feature type="transmembrane region" description="Helical" evidence="12">
    <location>
        <begin position="237"/>
        <end position="255"/>
    </location>
</feature>
<dbReference type="AlphaFoldDB" id="F7AE52"/>
<feature type="transmembrane region" description="Helical" evidence="12">
    <location>
        <begin position="60"/>
        <end position="78"/>
    </location>
</feature>